<dbReference type="InterPro" id="IPR015421">
    <property type="entry name" value="PyrdxlP-dep_Trfase_major"/>
</dbReference>
<dbReference type="InterPro" id="IPR016454">
    <property type="entry name" value="Cysteine_dSase"/>
</dbReference>
<dbReference type="GO" id="GO:0030170">
    <property type="term" value="F:pyridoxal phosphate binding"/>
    <property type="evidence" value="ECO:0007669"/>
    <property type="project" value="InterPro"/>
</dbReference>
<comment type="similarity">
    <text evidence="2">Belongs to the class-V pyridoxal-phosphate-dependent aminotransferase family. Csd subfamily.</text>
</comment>
<dbReference type="InterPro" id="IPR015422">
    <property type="entry name" value="PyrdxlP-dep_Trfase_small"/>
</dbReference>
<dbReference type="PIRSF" id="PIRSF005572">
    <property type="entry name" value="NifS"/>
    <property type="match status" value="1"/>
</dbReference>
<evidence type="ECO:0000256" key="4">
    <source>
        <dbReference type="ARBA" id="ARBA00022679"/>
    </source>
</evidence>
<proteinExistence type="inferred from homology"/>
<keyword evidence="9" id="KW-0032">Aminotransferase</keyword>
<dbReference type="InterPro" id="IPR020578">
    <property type="entry name" value="Aminotrans_V_PyrdxlP_BS"/>
</dbReference>
<dbReference type="InterPro" id="IPR000192">
    <property type="entry name" value="Aminotrans_V_dom"/>
</dbReference>
<comment type="caution">
    <text evidence="9">The sequence shown here is derived from an EMBL/GenBank/DDBJ whole genome shotgun (WGS) entry which is preliminary data.</text>
</comment>
<feature type="domain" description="Aminotransferase class V" evidence="8">
    <location>
        <begin position="17"/>
        <end position="382"/>
    </location>
</feature>
<dbReference type="RefSeq" id="WP_211530425.1">
    <property type="nucleotide sequence ID" value="NZ_JWHL01000004.1"/>
</dbReference>
<evidence type="ECO:0000256" key="6">
    <source>
        <dbReference type="ARBA" id="ARBA00050776"/>
    </source>
</evidence>
<protein>
    <recommendedName>
        <fullName evidence="3">cysteine desulfurase</fullName>
        <ecNumber evidence="3">2.8.1.7</ecNumber>
    </recommendedName>
</protein>
<dbReference type="GO" id="GO:0031071">
    <property type="term" value="F:cysteine desulfurase activity"/>
    <property type="evidence" value="ECO:0007669"/>
    <property type="project" value="UniProtKB-EC"/>
</dbReference>
<evidence type="ECO:0000256" key="3">
    <source>
        <dbReference type="ARBA" id="ARBA00012239"/>
    </source>
</evidence>
<dbReference type="Proteomes" id="UP000730161">
    <property type="component" value="Unassembled WGS sequence"/>
</dbReference>
<dbReference type="EMBL" id="JWHL01000004">
    <property type="protein sequence ID" value="MBR1368788.1"/>
    <property type="molecule type" value="Genomic_DNA"/>
</dbReference>
<gene>
    <name evidence="9" type="ORF">RJ53_04395</name>
</gene>
<dbReference type="EC" id="2.8.1.7" evidence="3"/>
<dbReference type="Gene3D" id="3.90.1150.10">
    <property type="entry name" value="Aspartate Aminotransferase, domain 1"/>
    <property type="match status" value="1"/>
</dbReference>
<dbReference type="PANTHER" id="PTHR43586">
    <property type="entry name" value="CYSTEINE DESULFURASE"/>
    <property type="match status" value="1"/>
</dbReference>
<dbReference type="CDD" id="cd06453">
    <property type="entry name" value="SufS_like"/>
    <property type="match status" value="1"/>
</dbReference>
<dbReference type="PANTHER" id="PTHR43586:SF8">
    <property type="entry name" value="CYSTEINE DESULFURASE 1, CHLOROPLASTIC"/>
    <property type="match status" value="1"/>
</dbReference>
<comment type="cofactor">
    <cofactor evidence="1 7">
        <name>pyridoxal 5'-phosphate</name>
        <dbReference type="ChEBI" id="CHEBI:597326"/>
    </cofactor>
</comment>
<keyword evidence="4" id="KW-0808">Transferase</keyword>
<dbReference type="InterPro" id="IPR010970">
    <property type="entry name" value="Cys_dSase_SufS"/>
</dbReference>
<name>A0A8J8B562_9EURY</name>
<evidence type="ECO:0000256" key="1">
    <source>
        <dbReference type="ARBA" id="ARBA00001933"/>
    </source>
</evidence>
<dbReference type="Gene3D" id="3.40.640.10">
    <property type="entry name" value="Type I PLP-dependent aspartate aminotransferase-like (Major domain)"/>
    <property type="match status" value="1"/>
</dbReference>
<evidence type="ECO:0000313" key="10">
    <source>
        <dbReference type="Proteomes" id="UP000730161"/>
    </source>
</evidence>
<evidence type="ECO:0000259" key="8">
    <source>
        <dbReference type="Pfam" id="PF00266"/>
    </source>
</evidence>
<sequence>MNADVIRSDFPITDDLIYLDSAATSLMPRQVAEAISAYDLRYRANIGRSVHRLSVVATQRYLDAHDRIASFIGGESGTTVITKNTTEAIGIVASGIPWEKGDRVVTTALEHHSNLLPWLRLRNRGVNVDIVMPEADGTIDPAAFEAAVTDETRLVAITHASNVLGALLPVRKIADICHEHGAELLVDGAQSVPHIPIDVKDLGCDYLCFSGHKMLGPSGTGVLWMQEMTPEPLIIGGGSVEAASLTGYTLAGDYRRYEGGTPPIGGTIGLGEAVKYLTSLGMEDISRHEEWITRRLLDGLTGIDGVIVHGPDTPGDRIGVVSFTVPGMHPHDVAHILDEASDIMVRSGDHCCKPLMELLELPQGTVRASTYLYTTGEEIDLLLRSLEEIVRMVE</sequence>
<evidence type="ECO:0000313" key="9">
    <source>
        <dbReference type="EMBL" id="MBR1368788.1"/>
    </source>
</evidence>
<comment type="catalytic activity">
    <reaction evidence="6">
        <text>(sulfur carrier)-H + L-cysteine = (sulfur carrier)-SH + L-alanine</text>
        <dbReference type="Rhea" id="RHEA:43892"/>
        <dbReference type="Rhea" id="RHEA-COMP:14737"/>
        <dbReference type="Rhea" id="RHEA-COMP:14739"/>
        <dbReference type="ChEBI" id="CHEBI:29917"/>
        <dbReference type="ChEBI" id="CHEBI:35235"/>
        <dbReference type="ChEBI" id="CHEBI:57972"/>
        <dbReference type="ChEBI" id="CHEBI:64428"/>
        <dbReference type="EC" id="2.8.1.7"/>
    </reaction>
</comment>
<evidence type="ECO:0000256" key="2">
    <source>
        <dbReference type="ARBA" id="ARBA00010447"/>
    </source>
</evidence>
<dbReference type="OrthoDB" id="5817at2157"/>
<accession>A0A8J8B562</accession>
<evidence type="ECO:0000256" key="7">
    <source>
        <dbReference type="RuleBase" id="RU004504"/>
    </source>
</evidence>
<dbReference type="GO" id="GO:0006534">
    <property type="term" value="P:cysteine metabolic process"/>
    <property type="evidence" value="ECO:0007669"/>
    <property type="project" value="InterPro"/>
</dbReference>
<evidence type="ECO:0000256" key="5">
    <source>
        <dbReference type="ARBA" id="ARBA00022898"/>
    </source>
</evidence>
<dbReference type="GO" id="GO:0008483">
    <property type="term" value="F:transaminase activity"/>
    <property type="evidence" value="ECO:0007669"/>
    <property type="project" value="UniProtKB-KW"/>
</dbReference>
<dbReference type="AlphaFoldDB" id="A0A8J8B562"/>
<dbReference type="PROSITE" id="PS00595">
    <property type="entry name" value="AA_TRANSFER_CLASS_5"/>
    <property type="match status" value="1"/>
</dbReference>
<dbReference type="SUPFAM" id="SSF53383">
    <property type="entry name" value="PLP-dependent transferases"/>
    <property type="match status" value="1"/>
</dbReference>
<dbReference type="InterPro" id="IPR015424">
    <property type="entry name" value="PyrdxlP-dep_Trfase"/>
</dbReference>
<reference evidence="9" key="1">
    <citation type="submission" date="2014-12" db="EMBL/GenBank/DDBJ databases">
        <authorList>
            <person name="Huang H.-H."/>
            <person name="Chen S.-C."/>
            <person name="Lai M.-C."/>
        </authorList>
    </citation>
    <scope>NUCLEOTIDE SEQUENCE</scope>
    <source>
        <strain evidence="9">K1F9705b</strain>
    </source>
</reference>
<organism evidence="9 10">
    <name type="scientific">Methanocalculus chunghsingensis</name>
    <dbReference type="NCBI Taxonomy" id="156457"/>
    <lineage>
        <taxon>Archaea</taxon>
        <taxon>Methanobacteriati</taxon>
        <taxon>Methanobacteriota</taxon>
        <taxon>Stenosarchaea group</taxon>
        <taxon>Methanomicrobia</taxon>
        <taxon>Methanomicrobiales</taxon>
        <taxon>Methanocalculaceae</taxon>
        <taxon>Methanocalculus</taxon>
    </lineage>
</organism>
<dbReference type="Pfam" id="PF00266">
    <property type="entry name" value="Aminotran_5"/>
    <property type="match status" value="1"/>
</dbReference>
<keyword evidence="5" id="KW-0663">Pyridoxal phosphate</keyword>
<keyword evidence="10" id="KW-1185">Reference proteome</keyword>